<sequence length="63" mass="7313">MSEYKQTIKKLIESDLTGYQIYKETGISQTVISTLRNGNRDIDNLTLKTTEKLYEYAKAHLNE</sequence>
<dbReference type="AlphaFoldDB" id="A0A418IR72"/>
<protein>
    <recommendedName>
        <fullName evidence="3">XRE family transcriptional regulator</fullName>
    </recommendedName>
</protein>
<reference evidence="1 2" key="1">
    <citation type="journal article" date="2016" name="Front. Microbiol.">
        <title>Comprehensive Phylogenetic Analysis of Bovine Non-aureus Staphylococci Species Based on Whole-Genome Sequencing.</title>
        <authorList>
            <person name="Naushad S."/>
            <person name="Barkema H.W."/>
            <person name="Luby C."/>
            <person name="Condas L.A."/>
            <person name="Nobrega D.B."/>
            <person name="Carson D.A."/>
            <person name="De Buck J."/>
        </authorList>
    </citation>
    <scope>NUCLEOTIDE SEQUENCE [LARGE SCALE GENOMIC DNA]</scope>
    <source>
        <strain evidence="1 2">SNUC 102</strain>
    </source>
</reference>
<organism evidence="1 2">
    <name type="scientific">Staphylococcus xylosus</name>
    <dbReference type="NCBI Taxonomy" id="1288"/>
    <lineage>
        <taxon>Bacteria</taxon>
        <taxon>Bacillati</taxon>
        <taxon>Bacillota</taxon>
        <taxon>Bacilli</taxon>
        <taxon>Bacillales</taxon>
        <taxon>Staphylococcaceae</taxon>
        <taxon>Staphylococcus</taxon>
    </lineage>
</organism>
<proteinExistence type="predicted"/>
<evidence type="ECO:0008006" key="3">
    <source>
        <dbReference type="Google" id="ProtNLM"/>
    </source>
</evidence>
<accession>A0A418IR72</accession>
<dbReference type="Proteomes" id="UP000285567">
    <property type="component" value="Unassembled WGS sequence"/>
</dbReference>
<dbReference type="OrthoDB" id="2400823at2"/>
<keyword evidence="2" id="KW-1185">Reference proteome</keyword>
<name>A0A418IR72_STAXY</name>
<gene>
    <name evidence="1" type="ORF">BU097_02215</name>
</gene>
<dbReference type="EMBL" id="QXUL01000007">
    <property type="protein sequence ID" value="RIN12364.1"/>
    <property type="molecule type" value="Genomic_DNA"/>
</dbReference>
<comment type="caution">
    <text evidence="1">The sequence shown here is derived from an EMBL/GenBank/DDBJ whole genome shotgun (WGS) entry which is preliminary data.</text>
</comment>
<evidence type="ECO:0000313" key="1">
    <source>
        <dbReference type="EMBL" id="RIN12364.1"/>
    </source>
</evidence>
<dbReference type="RefSeq" id="WP_107558760.1">
    <property type="nucleotide sequence ID" value="NZ_QXUL01000007.1"/>
</dbReference>
<evidence type="ECO:0000313" key="2">
    <source>
        <dbReference type="Proteomes" id="UP000285567"/>
    </source>
</evidence>